<dbReference type="Proteomes" id="UP001162001">
    <property type="component" value="Segment"/>
</dbReference>
<evidence type="ECO:0000313" key="2">
    <source>
        <dbReference type="Proteomes" id="UP001162001"/>
    </source>
</evidence>
<proteinExistence type="predicted"/>
<sequence length="122" mass="14585">MTSRVLKNNIDNKEKYIKKCILNNNVEFISNNFKVHKYIDKYHLILSFDNSKEIKYYTIITDDIHYNKWCFNIPIESIGYQSDENGNEIDSDYCIINTYNNKLKAHYSTCYDIMMICMFSSD</sequence>
<gene>
    <name evidence="1" type="ORF">Fadolivirus_1_1223</name>
</gene>
<name>A0A7D3R1Y0_9VIRU</name>
<reference evidence="1 2" key="1">
    <citation type="submission" date="2020-04" db="EMBL/GenBank/DDBJ databases">
        <title>Advantages and limits of metagenomic assembly and binning of a giant virus.</title>
        <authorList>
            <person name="Schulz F."/>
            <person name="Andreani J."/>
            <person name="Francis R."/>
            <person name="Boudjemaa H."/>
            <person name="Bou Khalil J.Y."/>
            <person name="Lee J."/>
            <person name="La Scola B."/>
            <person name="Woyke T."/>
        </authorList>
    </citation>
    <scope>NUCLEOTIDE SEQUENCE [LARGE SCALE GENOMIC DNA]</scope>
    <source>
        <strain evidence="1 2">FV1/VV64</strain>
    </source>
</reference>
<protein>
    <submittedName>
        <fullName evidence="1">Uncharacterized protein</fullName>
    </submittedName>
</protein>
<organism evidence="1 2">
    <name type="scientific">Fadolivirus FV1/VV64</name>
    <dbReference type="NCBI Taxonomy" id="3070911"/>
    <lineage>
        <taxon>Viruses</taxon>
        <taxon>Varidnaviria</taxon>
        <taxon>Bamfordvirae</taxon>
        <taxon>Nucleocytoviricota</taxon>
        <taxon>Megaviricetes</taxon>
        <taxon>Imitervirales</taxon>
        <taxon>Mimiviridae</taxon>
        <taxon>Klosneuvirinae</taxon>
        <taxon>Fadolivirus</taxon>
        <taxon>Fadolivirus algeromassiliense</taxon>
    </lineage>
</organism>
<evidence type="ECO:0000313" key="1">
    <source>
        <dbReference type="EMBL" id="QKF94681.1"/>
    </source>
</evidence>
<accession>A0A7D3R1Y0</accession>
<dbReference type="EMBL" id="MT418680">
    <property type="protein sequence ID" value="QKF94681.1"/>
    <property type="molecule type" value="Genomic_DNA"/>
</dbReference>
<keyword evidence="2" id="KW-1185">Reference proteome</keyword>